<dbReference type="Pfam" id="PF05193">
    <property type="entry name" value="Peptidase_M16_C"/>
    <property type="match status" value="1"/>
</dbReference>
<dbReference type="Pfam" id="PF16187">
    <property type="entry name" value="Peptidase_M16_M"/>
    <property type="match status" value="1"/>
</dbReference>
<dbReference type="PANTHER" id="PTHR43690:SF18">
    <property type="entry name" value="INSULIN-DEGRADING ENZYME-RELATED"/>
    <property type="match status" value="1"/>
</dbReference>
<evidence type="ECO:0000256" key="1">
    <source>
        <dbReference type="ARBA" id="ARBA00001947"/>
    </source>
</evidence>
<dbReference type="InterPro" id="IPR001431">
    <property type="entry name" value="Pept_M16_Zn_BS"/>
</dbReference>
<dbReference type="FunFam" id="3.30.830.10:FF:000012">
    <property type="entry name" value="Protease 3"/>
    <property type="match status" value="1"/>
</dbReference>
<dbReference type="GO" id="GO:0006508">
    <property type="term" value="P:proteolysis"/>
    <property type="evidence" value="ECO:0007669"/>
    <property type="project" value="UniProtKB-KW"/>
</dbReference>
<dbReference type="InterPro" id="IPR050626">
    <property type="entry name" value="Peptidase_M16"/>
</dbReference>
<evidence type="ECO:0000259" key="16">
    <source>
        <dbReference type="Pfam" id="PF05193"/>
    </source>
</evidence>
<dbReference type="PANTHER" id="PTHR43690">
    <property type="entry name" value="NARDILYSIN"/>
    <property type="match status" value="1"/>
</dbReference>
<keyword evidence="20" id="KW-1185">Reference proteome</keyword>
<comment type="function">
    <text evidence="2">Endopeptidase that degrades small peptides of less than 7 kDa, such as glucagon and insulin.</text>
</comment>
<feature type="domain" description="Peptidase M16 C-terminal" evidence="16">
    <location>
        <begin position="227"/>
        <end position="404"/>
    </location>
</feature>
<dbReference type="PROSITE" id="PS00143">
    <property type="entry name" value="INSULINASE"/>
    <property type="match status" value="1"/>
</dbReference>
<evidence type="ECO:0000256" key="2">
    <source>
        <dbReference type="ARBA" id="ARBA00002184"/>
    </source>
</evidence>
<proteinExistence type="inferred from homology"/>
<dbReference type="AlphaFoldDB" id="A0A266Q3K0"/>
<evidence type="ECO:0000256" key="14">
    <source>
        <dbReference type="RuleBase" id="RU004447"/>
    </source>
</evidence>
<feature type="domain" description="Coenzyme PQQ synthesis protein F-like C-terminal lobe" evidence="18">
    <location>
        <begin position="797"/>
        <end position="892"/>
    </location>
</feature>
<dbReference type="GO" id="GO:0004222">
    <property type="term" value="F:metalloendopeptidase activity"/>
    <property type="evidence" value="ECO:0007669"/>
    <property type="project" value="UniProtKB-EC"/>
</dbReference>
<dbReference type="InterPro" id="IPR011765">
    <property type="entry name" value="Pept_M16_N"/>
</dbReference>
<evidence type="ECO:0000256" key="7">
    <source>
        <dbReference type="ARBA" id="ARBA00022723"/>
    </source>
</evidence>
<keyword evidence="8" id="KW-0378">Hydrolase</keyword>
<evidence type="ECO:0000256" key="6">
    <source>
        <dbReference type="ARBA" id="ARBA00022670"/>
    </source>
</evidence>
<sequence length="967" mass="109957">MPILCYQINPGACLSLLLAFFLGLTSQPLWAQFDDLPKAGYSPLAIVKSENDKRNYRYLILDNQLRVLLISDPATEKAAAALDVQVGANQNPPDRLGLAHFLEHMLFLGTEKYPHAGEYQEFISQHGGRFNAFTAAENTNYFFEIDKDELAPALDRFAQFFVAPLFSAEYVERERNAVHSEYLAKLNDDARREWDVYRELMNPAHPSAKFTVGNLATLADREGRSVREDMIAFYDQHYSSHLMSLVVLGREPLNALEAMVREGFSAVPKRDITLPAKYPPLFNPLDLPASLEIKPEKELRQLTFNFPIPNPDQFYRKKPYTYIAYLLGHEGRGSLLSLLKRLGWADSVYAGTSLHSRSDAVFQLGIQLTPQGVRARDQIVSLVFHCIEQLRARGSSAWRYSELQQLADLDFHFQEKRVPMETVSSLAQKMSKYEPLDILRGDFLYADFDSSLIEKSLSFLNSNNVLLVMVAPTVEPYRVTKLYAAPFTLRAGIPEILELKPTVRQELFLPEKNMFIPKRLSVKAGSMLEQRGAEADVKPKVIYRNNNMRVWFAQDQEFKQPRAQISLRIKSPLVAANAEGAAQAQLFAALITDQLNEFAYPARLAGIDFTLTANGRGYDLGIFGYSGRQGMLMNRIMTAMSAVQFKEDRFTLLKENLLRTWRNQNKDMPYQVLAKQIGPLQMIPAWSNAELIAALEGKNFEQFNQFANRQLIDAKADALFYGNYFRAEALKLAVLVEHELLTRRAGREMPPGVLLMLPSGTTKPWLYTHALDHNDHIVELFIQSPSPSVDDTAHMMLVRQLLQPEFYHQLRTEKQLGYIVAALSVPLLNLENSLLVVQSPATDEARVIKEIDSLLDAQASVIADNLELNQQSLIKKLQEPARSLKEQSERYWNSITTHDEDFSRREALIEAVANITPESLNHFYKTIFLDKNRRLWLTSDALDARDDFTEIQDLSAYKNQMGRLAQP</sequence>
<dbReference type="GO" id="GO:0005737">
    <property type="term" value="C:cytoplasm"/>
    <property type="evidence" value="ECO:0007669"/>
    <property type="project" value="UniProtKB-ARBA"/>
</dbReference>
<evidence type="ECO:0000256" key="13">
    <source>
        <dbReference type="ARBA" id="ARBA00033450"/>
    </source>
</evidence>
<evidence type="ECO:0000256" key="3">
    <source>
        <dbReference type="ARBA" id="ARBA00007261"/>
    </source>
</evidence>
<dbReference type="EC" id="3.4.24.55" evidence="4"/>
<evidence type="ECO:0000259" key="18">
    <source>
        <dbReference type="Pfam" id="PF22456"/>
    </source>
</evidence>
<keyword evidence="9" id="KW-0862">Zinc</keyword>
<evidence type="ECO:0000256" key="8">
    <source>
        <dbReference type="ARBA" id="ARBA00022801"/>
    </source>
</evidence>
<evidence type="ECO:0000256" key="12">
    <source>
        <dbReference type="ARBA" id="ARBA00031184"/>
    </source>
</evidence>
<dbReference type="RefSeq" id="WP_094985512.1">
    <property type="nucleotide sequence ID" value="NZ_NHNI01000002.1"/>
</dbReference>
<name>A0A266Q3K0_9GAMM</name>
<comment type="cofactor">
    <cofactor evidence="1">
        <name>Zn(2+)</name>
        <dbReference type="ChEBI" id="CHEBI:29105"/>
    </cofactor>
</comment>
<dbReference type="Gene3D" id="3.30.830.10">
    <property type="entry name" value="Metalloenzyme, LuxS/M16 peptidase-like"/>
    <property type="match status" value="4"/>
</dbReference>
<dbReference type="EMBL" id="NHNI01000002">
    <property type="protein sequence ID" value="OZY84454.1"/>
    <property type="molecule type" value="Genomic_DNA"/>
</dbReference>
<gene>
    <name evidence="19" type="ORF">CBP51_14715</name>
</gene>
<dbReference type="InterPro" id="IPR032632">
    <property type="entry name" value="Peptidase_M16_M"/>
</dbReference>
<evidence type="ECO:0000313" key="20">
    <source>
        <dbReference type="Proteomes" id="UP000216101"/>
    </source>
</evidence>
<dbReference type="Pfam" id="PF22456">
    <property type="entry name" value="PqqF-like_C_4"/>
    <property type="match status" value="1"/>
</dbReference>
<feature type="domain" description="Peptidase M16 middle/third" evidence="17">
    <location>
        <begin position="411"/>
        <end position="694"/>
    </location>
</feature>
<keyword evidence="6" id="KW-0645">Protease</keyword>
<feature type="domain" description="Peptidase M16 N-terminal" evidence="15">
    <location>
        <begin position="66"/>
        <end position="203"/>
    </location>
</feature>
<accession>A0A266Q3K0</accession>
<dbReference type="Proteomes" id="UP000216101">
    <property type="component" value="Unassembled WGS sequence"/>
</dbReference>
<evidence type="ECO:0000259" key="17">
    <source>
        <dbReference type="Pfam" id="PF16187"/>
    </source>
</evidence>
<protein>
    <recommendedName>
        <fullName evidence="5">Protease 3</fullName>
        <ecNumber evidence="4">3.4.24.55</ecNumber>
    </recommendedName>
    <alternativeName>
        <fullName evidence="13">Pitrilysin</fullName>
    </alternativeName>
    <alternativeName>
        <fullName evidence="12">Protease III</fullName>
    </alternativeName>
    <alternativeName>
        <fullName evidence="11">Protease pi</fullName>
    </alternativeName>
</protein>
<organism evidence="19 20">
    <name type="scientific">Cellvibrio mixtus</name>
    <dbReference type="NCBI Taxonomy" id="39650"/>
    <lineage>
        <taxon>Bacteria</taxon>
        <taxon>Pseudomonadati</taxon>
        <taxon>Pseudomonadota</taxon>
        <taxon>Gammaproteobacteria</taxon>
        <taxon>Cellvibrionales</taxon>
        <taxon>Cellvibrionaceae</taxon>
        <taxon>Cellvibrio</taxon>
    </lineage>
</organism>
<evidence type="ECO:0000256" key="10">
    <source>
        <dbReference type="ARBA" id="ARBA00023049"/>
    </source>
</evidence>
<dbReference type="GO" id="GO:0046872">
    <property type="term" value="F:metal ion binding"/>
    <property type="evidence" value="ECO:0007669"/>
    <property type="project" value="UniProtKB-KW"/>
</dbReference>
<dbReference type="FunFam" id="3.30.830.10:FF:000005">
    <property type="entry name" value="nardilysin isoform X1"/>
    <property type="match status" value="1"/>
</dbReference>
<dbReference type="SUPFAM" id="SSF63411">
    <property type="entry name" value="LuxS/MPP-like metallohydrolase"/>
    <property type="match status" value="4"/>
</dbReference>
<keyword evidence="7" id="KW-0479">Metal-binding</keyword>
<evidence type="ECO:0000256" key="11">
    <source>
        <dbReference type="ARBA" id="ARBA00029597"/>
    </source>
</evidence>
<evidence type="ECO:0000256" key="4">
    <source>
        <dbReference type="ARBA" id="ARBA00012449"/>
    </source>
</evidence>
<evidence type="ECO:0000256" key="5">
    <source>
        <dbReference type="ARBA" id="ARBA00017565"/>
    </source>
</evidence>
<reference evidence="20" key="1">
    <citation type="submission" date="2017-05" db="EMBL/GenBank/DDBJ databases">
        <authorList>
            <person name="Barney B.M."/>
        </authorList>
    </citation>
    <scope>NUCLEOTIDE SEQUENCE [LARGE SCALE GENOMIC DNA]</scope>
    <source>
        <strain evidence="20">PSBB022</strain>
    </source>
</reference>
<keyword evidence="10" id="KW-0482">Metalloprotease</keyword>
<comment type="similarity">
    <text evidence="3 14">Belongs to the peptidase M16 family.</text>
</comment>
<dbReference type="InterPro" id="IPR007863">
    <property type="entry name" value="Peptidase_M16_C"/>
</dbReference>
<evidence type="ECO:0000259" key="15">
    <source>
        <dbReference type="Pfam" id="PF00675"/>
    </source>
</evidence>
<evidence type="ECO:0000256" key="9">
    <source>
        <dbReference type="ARBA" id="ARBA00022833"/>
    </source>
</evidence>
<dbReference type="InterPro" id="IPR054734">
    <property type="entry name" value="PqqF-like_C_4"/>
</dbReference>
<dbReference type="Pfam" id="PF00675">
    <property type="entry name" value="Peptidase_M16"/>
    <property type="match status" value="1"/>
</dbReference>
<dbReference type="InterPro" id="IPR011249">
    <property type="entry name" value="Metalloenz_LuxS/M16"/>
</dbReference>
<evidence type="ECO:0000313" key="19">
    <source>
        <dbReference type="EMBL" id="OZY84454.1"/>
    </source>
</evidence>
<comment type="caution">
    <text evidence="19">The sequence shown here is derived from an EMBL/GenBank/DDBJ whole genome shotgun (WGS) entry which is preliminary data.</text>
</comment>